<evidence type="ECO:0000313" key="2">
    <source>
        <dbReference type="WBParaSite" id="ES5_v2.g25165.t1"/>
    </source>
</evidence>
<proteinExistence type="predicted"/>
<organism evidence="1 2">
    <name type="scientific">Panagrolaimus sp. ES5</name>
    <dbReference type="NCBI Taxonomy" id="591445"/>
    <lineage>
        <taxon>Eukaryota</taxon>
        <taxon>Metazoa</taxon>
        <taxon>Ecdysozoa</taxon>
        <taxon>Nematoda</taxon>
        <taxon>Chromadorea</taxon>
        <taxon>Rhabditida</taxon>
        <taxon>Tylenchina</taxon>
        <taxon>Panagrolaimomorpha</taxon>
        <taxon>Panagrolaimoidea</taxon>
        <taxon>Panagrolaimidae</taxon>
        <taxon>Panagrolaimus</taxon>
    </lineage>
</organism>
<name>A0AC34G6V0_9BILA</name>
<accession>A0AC34G6V0</accession>
<evidence type="ECO:0000313" key="1">
    <source>
        <dbReference type="Proteomes" id="UP000887579"/>
    </source>
</evidence>
<dbReference type="WBParaSite" id="ES5_v2.g25165.t1">
    <property type="protein sequence ID" value="ES5_v2.g25165.t1"/>
    <property type="gene ID" value="ES5_v2.g25165"/>
</dbReference>
<protein>
    <submittedName>
        <fullName evidence="2">Uncharacterized protein</fullName>
    </submittedName>
</protein>
<sequence>MKENNVYNLIYHPKKDVLKESTVTKIYADKNQEVYDQSDVDISDSDSRRQYSRKRKYCNIGKLKNDPKSDGSTE</sequence>
<dbReference type="Proteomes" id="UP000887579">
    <property type="component" value="Unplaced"/>
</dbReference>
<reference evidence="2" key="1">
    <citation type="submission" date="2022-11" db="UniProtKB">
        <authorList>
            <consortium name="WormBaseParasite"/>
        </authorList>
    </citation>
    <scope>IDENTIFICATION</scope>
</reference>